<dbReference type="CDD" id="cd04301">
    <property type="entry name" value="NAT_SF"/>
    <property type="match status" value="1"/>
</dbReference>
<gene>
    <name evidence="4" type="ORF">HCX48_11230</name>
</gene>
<dbReference type="PROSITE" id="PS51186">
    <property type="entry name" value="GNAT"/>
    <property type="match status" value="1"/>
</dbReference>
<evidence type="ECO:0000313" key="5">
    <source>
        <dbReference type="Proteomes" id="UP000720344"/>
    </source>
</evidence>
<dbReference type="Pfam" id="PF00583">
    <property type="entry name" value="Acetyltransf_1"/>
    <property type="match status" value="1"/>
</dbReference>
<dbReference type="SUPFAM" id="SSF55729">
    <property type="entry name" value="Acyl-CoA N-acyltransferases (Nat)"/>
    <property type="match status" value="1"/>
</dbReference>
<evidence type="ECO:0000313" key="4">
    <source>
        <dbReference type="EMBL" id="NJA89791.1"/>
    </source>
</evidence>
<name>A0ABX0WM05_9RHOO</name>
<organism evidence="4 5">
    <name type="scientific">Rhodocyclus gracilis</name>
    <dbReference type="NCBI Taxonomy" id="2929842"/>
    <lineage>
        <taxon>Bacteria</taxon>
        <taxon>Pseudomonadati</taxon>
        <taxon>Pseudomonadota</taxon>
        <taxon>Betaproteobacteria</taxon>
        <taxon>Rhodocyclales</taxon>
        <taxon>Rhodocyclaceae</taxon>
        <taxon>Rhodocyclus</taxon>
    </lineage>
</organism>
<keyword evidence="5" id="KW-1185">Reference proteome</keyword>
<evidence type="ECO:0000256" key="1">
    <source>
        <dbReference type="ARBA" id="ARBA00022679"/>
    </source>
</evidence>
<accession>A0ABX0WM05</accession>
<proteinExistence type="predicted"/>
<keyword evidence="2" id="KW-0012">Acyltransferase</keyword>
<dbReference type="PANTHER" id="PTHR43877">
    <property type="entry name" value="AMINOALKYLPHOSPHONATE N-ACETYLTRANSFERASE-RELATED-RELATED"/>
    <property type="match status" value="1"/>
</dbReference>
<comment type="caution">
    <text evidence="4">The sequence shown here is derived from an EMBL/GenBank/DDBJ whole genome shotgun (WGS) entry which is preliminary data.</text>
</comment>
<protein>
    <submittedName>
        <fullName evidence="4">GNAT family N-acetyltransferase</fullName>
    </submittedName>
</protein>
<dbReference type="Proteomes" id="UP000720344">
    <property type="component" value="Unassembled WGS sequence"/>
</dbReference>
<dbReference type="Gene3D" id="3.40.630.30">
    <property type="match status" value="1"/>
</dbReference>
<feature type="domain" description="N-acetyltransferase" evidence="3">
    <location>
        <begin position="1"/>
        <end position="160"/>
    </location>
</feature>
<dbReference type="InterPro" id="IPR000182">
    <property type="entry name" value="GNAT_dom"/>
</dbReference>
<evidence type="ECO:0000259" key="3">
    <source>
        <dbReference type="PROSITE" id="PS51186"/>
    </source>
</evidence>
<dbReference type="InterPro" id="IPR016181">
    <property type="entry name" value="Acyl_CoA_acyltransferase"/>
</dbReference>
<evidence type="ECO:0000256" key="2">
    <source>
        <dbReference type="ARBA" id="ARBA00023315"/>
    </source>
</evidence>
<dbReference type="EMBL" id="JAATWB010000007">
    <property type="protein sequence ID" value="NJA89791.1"/>
    <property type="molecule type" value="Genomic_DNA"/>
</dbReference>
<sequence>MQPADMPVVLDIQSQCYPPEMNEPEALYRERLTASAGWTWVAVNEMGVCAYLFGYRSPLGKITPLGAPFAPQHDADNLYLHDLAVSPRVAGLGVAGALVRHALACAMAAGLSHSSLVSVQGSRKFWQRQGYTVVSALAATQTEALASYPGPAFYMVNSLDRALATSLASAGQARHV</sequence>
<dbReference type="InterPro" id="IPR050832">
    <property type="entry name" value="Bact_Acetyltransf"/>
</dbReference>
<reference evidence="5" key="1">
    <citation type="submission" date="2020-03" db="EMBL/GenBank/DDBJ databases">
        <title>Whole-genome sequence of the purple nonsulfur bacterium Rhodocyclus tenuis DSM112.</title>
        <authorList>
            <person name="Kyndt J.A."/>
            <person name="Meyer T.E."/>
        </authorList>
    </citation>
    <scope>NUCLEOTIDE SEQUENCE [LARGE SCALE GENOMIC DNA]</scope>
    <source>
        <strain evidence="5">DSM 112</strain>
    </source>
</reference>
<keyword evidence="1" id="KW-0808">Transferase</keyword>